<comment type="subcellular location">
    <subcellularLocation>
        <location evidence="2">Secreted</location>
    </subcellularLocation>
</comment>
<evidence type="ECO:0000256" key="12">
    <source>
        <dbReference type="ARBA" id="ARBA00023326"/>
    </source>
</evidence>
<evidence type="ECO:0000256" key="15">
    <source>
        <dbReference type="ARBA" id="ARBA00047174"/>
    </source>
</evidence>
<comment type="catalytic activity">
    <reaction evidence="14">
        <text>[(1-&gt;4)-beta-D-glucosyl]n+m + reduced acceptor + O2 = 4-dehydro-beta-D-glucosyl-[(1-&gt;4)-beta-D-glucosyl]n-1 + [(1-&gt;4)-beta-D-glucosyl]m + acceptor + H2O.</text>
        <dbReference type="EC" id="1.14.99.56"/>
    </reaction>
</comment>
<dbReference type="EC" id="1.14.99.56" evidence="15"/>
<dbReference type="Gene3D" id="2.70.50.70">
    <property type="match status" value="1"/>
</dbReference>
<keyword evidence="19" id="KW-1185">Reference proteome</keyword>
<evidence type="ECO:0000256" key="11">
    <source>
        <dbReference type="ARBA" id="ARBA00023277"/>
    </source>
</evidence>
<comment type="cofactor">
    <cofactor evidence="1">
        <name>Cu(2+)</name>
        <dbReference type="ChEBI" id="CHEBI:29036"/>
    </cofactor>
</comment>
<keyword evidence="4" id="KW-0479">Metal-binding</keyword>
<gene>
    <name evidence="18" type="ORF">SODALDRAFT_271238</name>
</gene>
<keyword evidence="5 16" id="KW-0732">Signal</keyword>
<dbReference type="RefSeq" id="XP_028469084.1">
    <property type="nucleotide sequence ID" value="XM_028607762.1"/>
</dbReference>
<dbReference type="InterPro" id="IPR049892">
    <property type="entry name" value="AA9"/>
</dbReference>
<dbReference type="InterPro" id="IPR005103">
    <property type="entry name" value="AA9_LPMO"/>
</dbReference>
<organism evidence="18 19">
    <name type="scientific">Sodiomyces alkalinus (strain CBS 110278 / VKM F-3762 / F11)</name>
    <name type="common">Alkaliphilic filamentous fungus</name>
    <dbReference type="NCBI Taxonomy" id="1314773"/>
    <lineage>
        <taxon>Eukaryota</taxon>
        <taxon>Fungi</taxon>
        <taxon>Dikarya</taxon>
        <taxon>Ascomycota</taxon>
        <taxon>Pezizomycotina</taxon>
        <taxon>Sordariomycetes</taxon>
        <taxon>Hypocreomycetidae</taxon>
        <taxon>Glomerellales</taxon>
        <taxon>Plectosphaerellaceae</taxon>
        <taxon>Sodiomyces</taxon>
    </lineage>
</organism>
<feature type="domain" description="Auxiliary Activity family 9 catalytic" evidence="17">
    <location>
        <begin position="19"/>
        <end position="238"/>
    </location>
</feature>
<evidence type="ECO:0000259" key="17">
    <source>
        <dbReference type="Pfam" id="PF03443"/>
    </source>
</evidence>
<evidence type="ECO:0000256" key="16">
    <source>
        <dbReference type="SAM" id="SignalP"/>
    </source>
</evidence>
<keyword evidence="18" id="KW-0378">Hydrolase</keyword>
<evidence type="ECO:0000256" key="5">
    <source>
        <dbReference type="ARBA" id="ARBA00022729"/>
    </source>
</evidence>
<keyword evidence="3" id="KW-0964">Secreted</keyword>
<dbReference type="OrthoDB" id="4849160at2759"/>
<protein>
    <recommendedName>
        <fullName evidence="15">lytic cellulose monooxygenase (C4-dehydrogenating)</fullName>
        <ecNumber evidence="15">1.14.99.56</ecNumber>
    </recommendedName>
</protein>
<keyword evidence="7" id="KW-0560">Oxidoreductase</keyword>
<evidence type="ECO:0000256" key="3">
    <source>
        <dbReference type="ARBA" id="ARBA00022525"/>
    </source>
</evidence>
<dbReference type="Proteomes" id="UP000272025">
    <property type="component" value="Unassembled WGS sequence"/>
</dbReference>
<proteinExistence type="inferred from homology"/>
<evidence type="ECO:0000256" key="6">
    <source>
        <dbReference type="ARBA" id="ARBA00023001"/>
    </source>
</evidence>
<dbReference type="PANTHER" id="PTHR33353:SF36">
    <property type="entry name" value="ENDO-BETA-1,4-GLUCANASE D"/>
    <property type="match status" value="1"/>
</dbReference>
<keyword evidence="12" id="KW-0624">Polysaccharide degradation</keyword>
<feature type="signal peptide" evidence="16">
    <location>
        <begin position="1"/>
        <end position="18"/>
    </location>
</feature>
<reference evidence="18 19" key="1">
    <citation type="journal article" date="2018" name="Mol. Ecol.">
        <title>The obligate alkalophilic soda-lake fungus Sodiomyces alkalinus has shifted to a protein diet.</title>
        <authorList>
            <person name="Grum-Grzhimaylo A.A."/>
            <person name="Falkoski D.L."/>
            <person name="van den Heuvel J."/>
            <person name="Valero-Jimenez C.A."/>
            <person name="Min B."/>
            <person name="Choi I.G."/>
            <person name="Lipzen A."/>
            <person name="Daum C.G."/>
            <person name="Aanen D.K."/>
            <person name="Tsang A."/>
            <person name="Henrissat B."/>
            <person name="Bilanenko E.N."/>
            <person name="de Vries R.P."/>
            <person name="van Kan J.A.L."/>
            <person name="Grigoriev I.V."/>
            <person name="Debets A.J.M."/>
        </authorList>
    </citation>
    <scope>NUCLEOTIDE SEQUENCE [LARGE SCALE GENOMIC DNA]</scope>
    <source>
        <strain evidence="18 19">F11</strain>
    </source>
</reference>
<accession>A0A3N2Q3N2</accession>
<keyword evidence="6" id="KW-0136">Cellulose degradation</keyword>
<evidence type="ECO:0000256" key="2">
    <source>
        <dbReference type="ARBA" id="ARBA00004613"/>
    </source>
</evidence>
<dbReference type="AlphaFoldDB" id="A0A3N2Q3N2"/>
<keyword evidence="9" id="KW-0503">Monooxygenase</keyword>
<evidence type="ECO:0000256" key="4">
    <source>
        <dbReference type="ARBA" id="ARBA00022723"/>
    </source>
</evidence>
<name>A0A3N2Q3N2_SODAK</name>
<evidence type="ECO:0000256" key="8">
    <source>
        <dbReference type="ARBA" id="ARBA00023008"/>
    </source>
</evidence>
<dbReference type="GO" id="GO:0030245">
    <property type="term" value="P:cellulose catabolic process"/>
    <property type="evidence" value="ECO:0007669"/>
    <property type="project" value="UniProtKB-KW"/>
</dbReference>
<dbReference type="GeneID" id="39576240"/>
<keyword evidence="11" id="KW-0119">Carbohydrate metabolism</keyword>
<evidence type="ECO:0000256" key="10">
    <source>
        <dbReference type="ARBA" id="ARBA00023157"/>
    </source>
</evidence>
<dbReference type="Pfam" id="PF03443">
    <property type="entry name" value="AA9"/>
    <property type="match status" value="1"/>
</dbReference>
<evidence type="ECO:0000313" key="18">
    <source>
        <dbReference type="EMBL" id="ROT41278.1"/>
    </source>
</evidence>
<evidence type="ECO:0000256" key="14">
    <source>
        <dbReference type="ARBA" id="ARBA00045077"/>
    </source>
</evidence>
<evidence type="ECO:0000256" key="7">
    <source>
        <dbReference type="ARBA" id="ARBA00023002"/>
    </source>
</evidence>
<keyword evidence="8" id="KW-0186">Copper</keyword>
<sequence length="257" mass="27714">MFKSLALTAGLLASQAAAHGYLSTVTLDGTTHQAYNPGQPTSSGIGWSFTATDEGPVKDIYHPDLVCRQDAHPTHNHGPVSRGGTVSFHWTSDDKQLNPYGWAPSHKGPIMTYIAPCPHGDCVNLDKSALRWTKIDHKGLVAGPASDAGYWATDALRDNGGVDTISLPASIAPGNYVLRHELVALHKAHEWEPEFYPQCVNIRITGQPGGDDLGASGVPARELYRHGDPALYGFDLHREGAEAYYNVPGPWVYGQGH</sequence>
<dbReference type="CDD" id="cd21175">
    <property type="entry name" value="LPMO_AA9"/>
    <property type="match status" value="1"/>
</dbReference>
<evidence type="ECO:0000313" key="19">
    <source>
        <dbReference type="Proteomes" id="UP000272025"/>
    </source>
</evidence>
<dbReference type="GO" id="GO:0016787">
    <property type="term" value="F:hydrolase activity"/>
    <property type="evidence" value="ECO:0007669"/>
    <property type="project" value="UniProtKB-KW"/>
</dbReference>
<comment type="similarity">
    <text evidence="13">Belongs to the polysaccharide monooxygenase AA9 family.</text>
</comment>
<dbReference type="GO" id="GO:0046872">
    <property type="term" value="F:metal ion binding"/>
    <property type="evidence" value="ECO:0007669"/>
    <property type="project" value="UniProtKB-KW"/>
</dbReference>
<evidence type="ECO:0000256" key="9">
    <source>
        <dbReference type="ARBA" id="ARBA00023033"/>
    </source>
</evidence>
<feature type="chain" id="PRO_5017997804" description="lytic cellulose monooxygenase (C4-dehydrogenating)" evidence="16">
    <location>
        <begin position="19"/>
        <end position="257"/>
    </location>
</feature>
<dbReference type="GO" id="GO:0005576">
    <property type="term" value="C:extracellular region"/>
    <property type="evidence" value="ECO:0007669"/>
    <property type="project" value="UniProtKB-SubCell"/>
</dbReference>
<evidence type="ECO:0000256" key="13">
    <source>
        <dbReference type="ARBA" id="ARBA00044502"/>
    </source>
</evidence>
<keyword evidence="10" id="KW-1015">Disulfide bond</keyword>
<dbReference type="GO" id="GO:0004497">
    <property type="term" value="F:monooxygenase activity"/>
    <property type="evidence" value="ECO:0007669"/>
    <property type="project" value="UniProtKB-KW"/>
</dbReference>
<evidence type="ECO:0000256" key="1">
    <source>
        <dbReference type="ARBA" id="ARBA00001973"/>
    </source>
</evidence>
<dbReference type="EMBL" id="ML119052">
    <property type="protein sequence ID" value="ROT41278.1"/>
    <property type="molecule type" value="Genomic_DNA"/>
</dbReference>
<dbReference type="PANTHER" id="PTHR33353">
    <property type="entry name" value="PUTATIVE (AFU_ORTHOLOGUE AFUA_1G12560)-RELATED"/>
    <property type="match status" value="1"/>
</dbReference>